<keyword evidence="3" id="KW-0808">Transferase</keyword>
<comment type="caution">
    <text evidence="3">The sequence shown here is derived from an EMBL/GenBank/DDBJ whole genome shotgun (WGS) entry which is preliminary data.</text>
</comment>
<dbReference type="Pfam" id="PF00078">
    <property type="entry name" value="RVT_1"/>
    <property type="match status" value="1"/>
</dbReference>
<evidence type="ECO:0000313" key="4">
    <source>
        <dbReference type="Proteomes" id="UP000654345"/>
    </source>
</evidence>
<dbReference type="Gene3D" id="3.30.70.270">
    <property type="match status" value="1"/>
</dbReference>
<keyword evidence="3" id="KW-0548">Nucleotidyltransferase</keyword>
<dbReference type="PANTHER" id="PTHR34047">
    <property type="entry name" value="NUCLEAR INTRON MATURASE 1, MITOCHONDRIAL-RELATED"/>
    <property type="match status" value="1"/>
</dbReference>
<reference evidence="3 4" key="1">
    <citation type="journal article" date="2021" name="Int. J. Syst. Evol. Microbiol.">
        <title>Reticulibacter mediterranei gen. nov., sp. nov., within the new family Reticulibacteraceae fam. nov., and Ktedonospora formicarum gen. nov., sp. nov., Ktedonobacter robiniae sp. nov., Dictyobacter formicarum sp. nov. and Dictyobacter arantiisoli sp. nov., belonging to the class Ktedonobacteria.</title>
        <authorList>
            <person name="Yabe S."/>
            <person name="Zheng Y."/>
            <person name="Wang C.M."/>
            <person name="Sakai Y."/>
            <person name="Abe K."/>
            <person name="Yokota A."/>
            <person name="Donadio S."/>
            <person name="Cavaletti L."/>
            <person name="Monciardini P."/>
        </authorList>
    </citation>
    <scope>NUCLEOTIDE SEQUENCE [LARGE SCALE GENOMIC DNA]</scope>
    <source>
        <strain evidence="3 4">SOSP1-30</strain>
    </source>
</reference>
<evidence type="ECO:0000259" key="2">
    <source>
        <dbReference type="PROSITE" id="PS50878"/>
    </source>
</evidence>
<dbReference type="SUPFAM" id="SSF56672">
    <property type="entry name" value="DNA/RNA polymerases"/>
    <property type="match status" value="1"/>
</dbReference>
<dbReference type="GO" id="GO:0003964">
    <property type="term" value="F:RNA-directed DNA polymerase activity"/>
    <property type="evidence" value="ECO:0007669"/>
    <property type="project" value="UniProtKB-KW"/>
</dbReference>
<name>A0ABQ3UY69_9CHLR</name>
<dbReference type="InterPro" id="IPR030931">
    <property type="entry name" value="Group_II_RT_mat"/>
</dbReference>
<dbReference type="InterPro" id="IPR013597">
    <property type="entry name" value="Mat_intron_G2"/>
</dbReference>
<gene>
    <name evidence="3" type="ORF">KSB_60930</name>
</gene>
<dbReference type="InterPro" id="IPR051083">
    <property type="entry name" value="GrpII_Intron_Splice-Mob/Def"/>
</dbReference>
<feature type="region of interest" description="Disordered" evidence="1">
    <location>
        <begin position="557"/>
        <end position="599"/>
    </location>
</feature>
<dbReference type="Proteomes" id="UP000654345">
    <property type="component" value="Unassembled WGS sequence"/>
</dbReference>
<dbReference type="InterPro" id="IPR025960">
    <property type="entry name" value="RVT_N"/>
</dbReference>
<dbReference type="InterPro" id="IPR043128">
    <property type="entry name" value="Rev_trsase/Diguanyl_cyclase"/>
</dbReference>
<dbReference type="Pfam" id="PF08388">
    <property type="entry name" value="GIIM"/>
    <property type="match status" value="1"/>
</dbReference>
<dbReference type="Gene3D" id="1.10.30.50">
    <property type="match status" value="1"/>
</dbReference>
<dbReference type="Pfam" id="PF01844">
    <property type="entry name" value="HNH"/>
    <property type="match status" value="1"/>
</dbReference>
<protein>
    <submittedName>
        <fullName evidence="3">Group II intron reverse transcriptase/maturase</fullName>
    </submittedName>
</protein>
<keyword evidence="4" id="KW-1185">Reference proteome</keyword>
<organism evidence="3 4">
    <name type="scientific">Ktedonobacter robiniae</name>
    <dbReference type="NCBI Taxonomy" id="2778365"/>
    <lineage>
        <taxon>Bacteria</taxon>
        <taxon>Bacillati</taxon>
        <taxon>Chloroflexota</taxon>
        <taxon>Ktedonobacteria</taxon>
        <taxon>Ktedonobacterales</taxon>
        <taxon>Ktedonobacteraceae</taxon>
        <taxon>Ktedonobacter</taxon>
    </lineage>
</organism>
<dbReference type="SMART" id="SM00507">
    <property type="entry name" value="HNHc"/>
    <property type="match status" value="1"/>
</dbReference>
<evidence type="ECO:0000256" key="1">
    <source>
        <dbReference type="SAM" id="MobiDB-lite"/>
    </source>
</evidence>
<dbReference type="RefSeq" id="WP_201373979.1">
    <property type="nucleotide sequence ID" value="NZ_BNJG01000002.1"/>
</dbReference>
<dbReference type="InterPro" id="IPR003615">
    <property type="entry name" value="HNH_nuc"/>
</dbReference>
<dbReference type="CDD" id="cd01651">
    <property type="entry name" value="RT_G2_intron"/>
    <property type="match status" value="1"/>
</dbReference>
<dbReference type="NCBIfam" id="TIGR04416">
    <property type="entry name" value="group_II_RT_mat"/>
    <property type="match status" value="1"/>
</dbReference>
<evidence type="ECO:0000313" key="3">
    <source>
        <dbReference type="EMBL" id="GHO57618.1"/>
    </source>
</evidence>
<dbReference type="InterPro" id="IPR002711">
    <property type="entry name" value="HNH"/>
</dbReference>
<dbReference type="EMBL" id="BNJG01000002">
    <property type="protein sequence ID" value="GHO57618.1"/>
    <property type="molecule type" value="Genomic_DNA"/>
</dbReference>
<dbReference type="InterPro" id="IPR043502">
    <property type="entry name" value="DNA/RNA_pol_sf"/>
</dbReference>
<keyword evidence="3" id="KW-0695">RNA-directed DNA polymerase</keyword>
<accession>A0ABQ3UY69</accession>
<dbReference type="CDD" id="cd00085">
    <property type="entry name" value="HNHc"/>
    <property type="match status" value="1"/>
</dbReference>
<dbReference type="PROSITE" id="PS50878">
    <property type="entry name" value="RT_POL"/>
    <property type="match status" value="1"/>
</dbReference>
<dbReference type="PANTHER" id="PTHR34047:SF10">
    <property type="entry name" value="GROUP II INTRON-ASSOCIATED OPEN READING FRAME"/>
    <property type="match status" value="1"/>
</dbReference>
<dbReference type="InterPro" id="IPR000477">
    <property type="entry name" value="RT_dom"/>
</dbReference>
<proteinExistence type="predicted"/>
<sequence length="599" mass="68667">MAKRKAPQVKPPLDPESEAWNKIPWRKLEQHCFRIQKRIFRASQRGNTRAVHKLQKLLMKSQAARLLAVRRVTQDNQGKKTAGIDGIKSVRPAGRLVIANHIHPKNWKATSPPVRRVWIPKPGKAEKRPLGIPVMEERARQHLAKLALEPEWEARFEPNSYGFRPGRSCHDAVEAIFNSIKQKDKYVLDADLKGAFDNINHQALLKKLNTYPAMKRAIQAWLEAGAIDTGVFEETKSGTPQGGTISPLLMNVALHGMETTVMDAFRTKEGKTQFVRYADDLVVFHTTEEGVKRAQAVLEIWLTDMGLELKPSKTKITHTLKPYQGTVGFEFLGFAIRQFPVGKTHTGKNTWGKPLGFKTIISPSKGAIERHMQEIGKSIRKLRSTSQQDLILTLNPIIRGWANYYRTVVAAKTFSLCDHLVYQQLRRWAYRRHPTKGRQWIIRKYWSMEPGASWVFRDQQEHVLTKHNARPIQRHTKVRGTASPYDGDFLYWSTRLKRHPMLSGTMGRLLQKQQGKCRWCGLLFKDEDQIEIDHITPKSEGGGEELSNKFALHRHCHDQRHARRAATSIRDKDRMIEEPDDANVSRPVLEPSMRSDPHA</sequence>
<dbReference type="Pfam" id="PF13655">
    <property type="entry name" value="RVT_N"/>
    <property type="match status" value="1"/>
</dbReference>
<feature type="domain" description="Reverse transcriptase" evidence="2">
    <location>
        <begin position="100"/>
        <end position="336"/>
    </location>
</feature>